<dbReference type="Gene3D" id="1.20.1600.10">
    <property type="entry name" value="Outer membrane efflux proteins (OEP)"/>
    <property type="match status" value="1"/>
</dbReference>
<evidence type="ECO:0000256" key="6">
    <source>
        <dbReference type="ARBA" id="ARBA00023136"/>
    </source>
</evidence>
<evidence type="ECO:0000256" key="3">
    <source>
        <dbReference type="ARBA" id="ARBA00022448"/>
    </source>
</evidence>
<keyword evidence="6" id="KW-0472">Membrane</keyword>
<dbReference type="GO" id="GO:0015288">
    <property type="term" value="F:porin activity"/>
    <property type="evidence" value="ECO:0007669"/>
    <property type="project" value="TreeGrafter"/>
</dbReference>
<dbReference type="GO" id="GO:0009279">
    <property type="term" value="C:cell outer membrane"/>
    <property type="evidence" value="ECO:0007669"/>
    <property type="project" value="UniProtKB-SubCell"/>
</dbReference>
<keyword evidence="9" id="KW-0732">Signal</keyword>
<gene>
    <name evidence="10" type="ORF">EIH08_03980</name>
</gene>
<dbReference type="AlphaFoldDB" id="A0A3G8WP74"/>
<evidence type="ECO:0000256" key="8">
    <source>
        <dbReference type="SAM" id="Coils"/>
    </source>
</evidence>
<reference evidence="11" key="1">
    <citation type="submission" date="2018-11" db="EMBL/GenBank/DDBJ databases">
        <title>Proposal to divide the Flavobacteriaceae and reorganize its genera based on Amino Acid Identity values calculated from whole genome sequences.</title>
        <authorList>
            <person name="Nicholson A.C."/>
            <person name="Gulvik C.A."/>
            <person name="Whitney A.M."/>
            <person name="Humrighouse B.W."/>
            <person name="Bell M."/>
            <person name="Holmes B."/>
            <person name="Steigerwalt A.B."/>
            <person name="Villarma A."/>
            <person name="Sheth M."/>
            <person name="Batra D."/>
            <person name="Pryor J."/>
            <person name="Bernardet J.-F."/>
            <person name="Hugo C."/>
            <person name="Kampfer P."/>
            <person name="Newman J.D."/>
            <person name="McQuiston J.R."/>
        </authorList>
    </citation>
    <scope>NUCLEOTIDE SEQUENCE [LARGE SCALE GENOMIC DNA]</scope>
    <source>
        <strain evidence="11">H4753</strain>
    </source>
</reference>
<evidence type="ECO:0000313" key="10">
    <source>
        <dbReference type="EMBL" id="AZI19984.1"/>
    </source>
</evidence>
<dbReference type="GO" id="GO:1990281">
    <property type="term" value="C:efflux pump complex"/>
    <property type="evidence" value="ECO:0007669"/>
    <property type="project" value="TreeGrafter"/>
</dbReference>
<feature type="coiled-coil region" evidence="8">
    <location>
        <begin position="173"/>
        <end position="231"/>
    </location>
</feature>
<evidence type="ECO:0000256" key="1">
    <source>
        <dbReference type="ARBA" id="ARBA00004442"/>
    </source>
</evidence>
<keyword evidence="7" id="KW-0998">Cell outer membrane</keyword>
<evidence type="ECO:0000256" key="9">
    <source>
        <dbReference type="SAM" id="SignalP"/>
    </source>
</evidence>
<sequence length="451" mass="50919">MRKLLSLFAVSAITVSAYAQQSFTVDQSLEYALQNNVQVKKAKIDMTIADQKVKETVGIGLPQINGEGKYNNFLNTPVQMFPAMLIPAQYLPPEMQGQDLSNVFIPLKFGQKHSMQGGFTLSQLLFNGSYIVGLESSKAYKETAALVKEKTDISIKEGILLSYTGVLVMDENIATLNENKKVLEKTLSDTKKTYEVGLIEYQNVEQLEYSYKNLTTNIENLKRNRTKLLMALKYLMGYPMEEPMELTSSLAELIDKNQRLVANDSVDLSKHIDIRMRENALKLNELKLKLQKSKALPTLAAALSTNWAGNNNSFSDLLKGHFYNTSVFALQLDVPIFSGLQRHWLTEQAKLDVEKARLDKDDTERNLKNELFARATDYENAFESYQTSKDLVSLSSEIYRKQQIKFKEGLGTSFDLMQSENQLYESQGKLYNAALELINSAIKLDKANGTL</sequence>
<keyword evidence="8" id="KW-0175">Coiled coil</keyword>
<name>A0A3G8WP74_9FLAO</name>
<keyword evidence="3" id="KW-0813">Transport</keyword>
<keyword evidence="5" id="KW-0812">Transmembrane</keyword>
<evidence type="ECO:0000313" key="11">
    <source>
        <dbReference type="Proteomes" id="UP000282297"/>
    </source>
</evidence>
<dbReference type="Pfam" id="PF02321">
    <property type="entry name" value="OEP"/>
    <property type="match status" value="1"/>
</dbReference>
<organism evidence="10 11">
    <name type="scientific">Chryseobacterium taklimakanense</name>
    <dbReference type="NCBI Taxonomy" id="536441"/>
    <lineage>
        <taxon>Bacteria</taxon>
        <taxon>Pseudomonadati</taxon>
        <taxon>Bacteroidota</taxon>
        <taxon>Flavobacteriia</taxon>
        <taxon>Flavobacteriales</taxon>
        <taxon>Weeksellaceae</taxon>
        <taxon>Chryseobacterium group</taxon>
        <taxon>Chryseobacterium</taxon>
    </lineage>
</organism>
<protein>
    <submittedName>
        <fullName evidence="10">TolC family protein</fullName>
    </submittedName>
</protein>
<dbReference type="EMBL" id="CP034171">
    <property type="protein sequence ID" value="AZI19984.1"/>
    <property type="molecule type" value="Genomic_DNA"/>
</dbReference>
<feature type="signal peptide" evidence="9">
    <location>
        <begin position="1"/>
        <end position="19"/>
    </location>
</feature>
<dbReference type="RefSeq" id="WP_124784212.1">
    <property type="nucleotide sequence ID" value="NZ_CP034171.1"/>
</dbReference>
<feature type="chain" id="PRO_5018044822" evidence="9">
    <location>
        <begin position="20"/>
        <end position="451"/>
    </location>
</feature>
<proteinExistence type="inferred from homology"/>
<dbReference type="SUPFAM" id="SSF56954">
    <property type="entry name" value="Outer membrane efflux proteins (OEP)"/>
    <property type="match status" value="1"/>
</dbReference>
<keyword evidence="4" id="KW-1134">Transmembrane beta strand</keyword>
<accession>A0A3G8WP74</accession>
<comment type="subcellular location">
    <subcellularLocation>
        <location evidence="1">Cell outer membrane</location>
    </subcellularLocation>
</comment>
<evidence type="ECO:0000256" key="7">
    <source>
        <dbReference type="ARBA" id="ARBA00023237"/>
    </source>
</evidence>
<dbReference type="PANTHER" id="PTHR30026:SF20">
    <property type="entry name" value="OUTER MEMBRANE PROTEIN TOLC"/>
    <property type="match status" value="1"/>
</dbReference>
<evidence type="ECO:0000256" key="4">
    <source>
        <dbReference type="ARBA" id="ARBA00022452"/>
    </source>
</evidence>
<dbReference type="InterPro" id="IPR003423">
    <property type="entry name" value="OMP_efflux"/>
</dbReference>
<comment type="similarity">
    <text evidence="2">Belongs to the outer membrane factor (OMF) (TC 1.B.17) family.</text>
</comment>
<dbReference type="InterPro" id="IPR051906">
    <property type="entry name" value="TolC-like"/>
</dbReference>
<dbReference type="GO" id="GO:0015562">
    <property type="term" value="F:efflux transmembrane transporter activity"/>
    <property type="evidence" value="ECO:0007669"/>
    <property type="project" value="InterPro"/>
</dbReference>
<evidence type="ECO:0000256" key="2">
    <source>
        <dbReference type="ARBA" id="ARBA00007613"/>
    </source>
</evidence>
<dbReference type="PANTHER" id="PTHR30026">
    <property type="entry name" value="OUTER MEMBRANE PROTEIN TOLC"/>
    <property type="match status" value="1"/>
</dbReference>
<dbReference type="Proteomes" id="UP000282297">
    <property type="component" value="Chromosome"/>
</dbReference>
<evidence type="ECO:0000256" key="5">
    <source>
        <dbReference type="ARBA" id="ARBA00022692"/>
    </source>
</evidence>